<dbReference type="AlphaFoldDB" id="A0A1L9NIK9"/>
<keyword evidence="5 7" id="KW-1133">Transmembrane helix</keyword>
<dbReference type="CDD" id="cd06421">
    <property type="entry name" value="CESA_CelA_like"/>
    <property type="match status" value="1"/>
</dbReference>
<keyword evidence="2" id="KW-0328">Glycosyltransferase</keyword>
<keyword evidence="6 7" id="KW-0472">Membrane</keyword>
<gene>
    <name evidence="8" type="ORF">ASPTUDRAFT_133659</name>
</gene>
<dbReference type="Gene3D" id="3.90.550.10">
    <property type="entry name" value="Spore Coat Polysaccharide Biosynthesis Protein SpsA, Chain A"/>
    <property type="match status" value="1"/>
</dbReference>
<dbReference type="PANTHER" id="PTHR43867">
    <property type="entry name" value="CELLULOSE SYNTHASE CATALYTIC SUBUNIT A [UDP-FORMING]"/>
    <property type="match status" value="1"/>
</dbReference>
<protein>
    <recommendedName>
        <fullName evidence="10">Glycosyltransferase 2-like domain-containing protein</fullName>
    </recommendedName>
</protein>
<dbReference type="PANTHER" id="PTHR43867:SF7">
    <property type="entry name" value="CELLULOSE SYNTHASE (EUROFUNG)"/>
    <property type="match status" value="1"/>
</dbReference>
<dbReference type="STRING" id="767770.A0A1L9NIK9"/>
<dbReference type="Proteomes" id="UP000184304">
    <property type="component" value="Unassembled WGS sequence"/>
</dbReference>
<sequence>MLSKLLYNIQELPPDHRVIAGQRHRRLLYYVAHLASWTFNFYLVLRLALCFSAVQQDWRVWLTLLVEIVLANIWRHDQLLTLLGGSASDGQPRQRLRLHGTDDLPQVDILVPCCGEPVDVILDTVRAACTMDYPTSSFRVRVLDDGASTELESAIASLRTEWPHLFYHTRGRQSGKVFAKAGNMNYALFTLQEKAPPEFCAIFDADSIPMPHFLRATLPHLLQNPEAVLLTTRQYFYNLPSGDPLSQSRLHFYTCENAELDRRGLAQDAGSGALFRRQAIIDAGGYPTYSFSEDWQLSLVLKGLGHRTIQVQEPLQYGLVPTSLDGHIAQRNRWHIGHSQQLRVLMPPTNKTLPRSLQWSIAWNGVFIMAGAAGCLITFAMVPLLLVSGQLVPDVSPLLAKAQFFLAVLHIALTWAYGLLQSAHTGFESFPFSRFENIWLAGAHIHAVARFHLLASRPKGSFVTGSSANSWNRSATPTSLQKLYHNLWHNGIAYSIVILLVTVVSIVYSIYSAITTTDDSLLSRLLTTIAWPPMLHICYLSIVSYWAPVSYLLNPPRYPERKAGLALSETGVMLPSAEVQKAALVCGEAPVGFYRQCVVVVLVLGGLLLGGLAL</sequence>
<evidence type="ECO:0000256" key="7">
    <source>
        <dbReference type="SAM" id="Phobius"/>
    </source>
</evidence>
<evidence type="ECO:0000256" key="5">
    <source>
        <dbReference type="ARBA" id="ARBA00022989"/>
    </source>
</evidence>
<keyword evidence="9" id="KW-1185">Reference proteome</keyword>
<feature type="transmembrane region" description="Helical" evidence="7">
    <location>
        <begin position="492"/>
        <end position="514"/>
    </location>
</feature>
<evidence type="ECO:0000256" key="2">
    <source>
        <dbReference type="ARBA" id="ARBA00022676"/>
    </source>
</evidence>
<dbReference type="InterPro" id="IPR029044">
    <property type="entry name" value="Nucleotide-diphossugar_trans"/>
</dbReference>
<dbReference type="InterPro" id="IPR050321">
    <property type="entry name" value="Glycosyltr_2/OpgH_subfam"/>
</dbReference>
<feature type="transmembrane region" description="Helical" evidence="7">
    <location>
        <begin position="593"/>
        <end position="613"/>
    </location>
</feature>
<reference evidence="9" key="1">
    <citation type="journal article" date="2017" name="Genome Biol.">
        <title>Comparative genomics reveals high biological diversity and specific adaptations in the industrially and medically important fungal genus Aspergillus.</title>
        <authorList>
            <person name="de Vries R.P."/>
            <person name="Riley R."/>
            <person name="Wiebenga A."/>
            <person name="Aguilar-Osorio G."/>
            <person name="Amillis S."/>
            <person name="Uchima C.A."/>
            <person name="Anderluh G."/>
            <person name="Asadollahi M."/>
            <person name="Askin M."/>
            <person name="Barry K."/>
            <person name="Battaglia E."/>
            <person name="Bayram O."/>
            <person name="Benocci T."/>
            <person name="Braus-Stromeyer S.A."/>
            <person name="Caldana C."/>
            <person name="Canovas D."/>
            <person name="Cerqueira G.C."/>
            <person name="Chen F."/>
            <person name="Chen W."/>
            <person name="Choi C."/>
            <person name="Clum A."/>
            <person name="Dos Santos R.A."/>
            <person name="Damasio A.R."/>
            <person name="Diallinas G."/>
            <person name="Emri T."/>
            <person name="Fekete E."/>
            <person name="Flipphi M."/>
            <person name="Freyberg S."/>
            <person name="Gallo A."/>
            <person name="Gournas C."/>
            <person name="Habgood R."/>
            <person name="Hainaut M."/>
            <person name="Harispe M.L."/>
            <person name="Henrissat B."/>
            <person name="Hilden K.S."/>
            <person name="Hope R."/>
            <person name="Hossain A."/>
            <person name="Karabika E."/>
            <person name="Karaffa L."/>
            <person name="Karanyi Z."/>
            <person name="Krasevec N."/>
            <person name="Kuo A."/>
            <person name="Kusch H."/>
            <person name="LaButti K."/>
            <person name="Lagendijk E.L."/>
            <person name="Lapidus A."/>
            <person name="Levasseur A."/>
            <person name="Lindquist E."/>
            <person name="Lipzen A."/>
            <person name="Logrieco A.F."/>
            <person name="MacCabe A."/>
            <person name="Maekelae M.R."/>
            <person name="Malavazi I."/>
            <person name="Melin P."/>
            <person name="Meyer V."/>
            <person name="Mielnichuk N."/>
            <person name="Miskei M."/>
            <person name="Molnar A.P."/>
            <person name="Mule G."/>
            <person name="Ngan C.Y."/>
            <person name="Orejas M."/>
            <person name="Orosz E."/>
            <person name="Ouedraogo J.P."/>
            <person name="Overkamp K.M."/>
            <person name="Park H.-S."/>
            <person name="Perrone G."/>
            <person name="Piumi F."/>
            <person name="Punt P.J."/>
            <person name="Ram A.F."/>
            <person name="Ramon A."/>
            <person name="Rauscher S."/>
            <person name="Record E."/>
            <person name="Riano-Pachon D.M."/>
            <person name="Robert V."/>
            <person name="Roehrig J."/>
            <person name="Ruller R."/>
            <person name="Salamov A."/>
            <person name="Salih N.S."/>
            <person name="Samson R.A."/>
            <person name="Sandor E."/>
            <person name="Sanguinetti M."/>
            <person name="Schuetze T."/>
            <person name="Sepcic K."/>
            <person name="Shelest E."/>
            <person name="Sherlock G."/>
            <person name="Sophianopoulou V."/>
            <person name="Squina F.M."/>
            <person name="Sun H."/>
            <person name="Susca A."/>
            <person name="Todd R.B."/>
            <person name="Tsang A."/>
            <person name="Unkles S.E."/>
            <person name="van de Wiele N."/>
            <person name="van Rossen-Uffink D."/>
            <person name="Oliveira J.V."/>
            <person name="Vesth T.C."/>
            <person name="Visser J."/>
            <person name="Yu J.-H."/>
            <person name="Zhou M."/>
            <person name="Andersen M.R."/>
            <person name="Archer D.B."/>
            <person name="Baker S.E."/>
            <person name="Benoit I."/>
            <person name="Brakhage A.A."/>
            <person name="Braus G.H."/>
            <person name="Fischer R."/>
            <person name="Frisvad J.C."/>
            <person name="Goldman G.H."/>
            <person name="Houbraken J."/>
            <person name="Oakley B."/>
            <person name="Pocsi I."/>
            <person name="Scazzocchio C."/>
            <person name="Seiboth B."/>
            <person name="vanKuyk P.A."/>
            <person name="Wortman J."/>
            <person name="Dyer P.S."/>
            <person name="Grigoriev I.V."/>
        </authorList>
    </citation>
    <scope>NUCLEOTIDE SEQUENCE [LARGE SCALE GENOMIC DNA]</scope>
    <source>
        <strain evidence="9">CBS 134.48</strain>
    </source>
</reference>
<dbReference type="OrthoDB" id="72851at2759"/>
<feature type="transmembrane region" description="Helical" evidence="7">
    <location>
        <begin position="361"/>
        <end position="386"/>
    </location>
</feature>
<evidence type="ECO:0000256" key="1">
    <source>
        <dbReference type="ARBA" id="ARBA00004141"/>
    </source>
</evidence>
<keyword evidence="4 7" id="KW-0812">Transmembrane</keyword>
<name>A0A1L9NIK9_ASPTC</name>
<evidence type="ECO:0000313" key="9">
    <source>
        <dbReference type="Proteomes" id="UP000184304"/>
    </source>
</evidence>
<evidence type="ECO:0000313" key="8">
    <source>
        <dbReference type="EMBL" id="OJI89126.1"/>
    </source>
</evidence>
<organism evidence="8 9">
    <name type="scientific">Aspergillus tubingensis (strain CBS 134.48)</name>
    <dbReference type="NCBI Taxonomy" id="767770"/>
    <lineage>
        <taxon>Eukaryota</taxon>
        <taxon>Fungi</taxon>
        <taxon>Dikarya</taxon>
        <taxon>Ascomycota</taxon>
        <taxon>Pezizomycotina</taxon>
        <taxon>Eurotiomycetes</taxon>
        <taxon>Eurotiomycetidae</taxon>
        <taxon>Eurotiales</taxon>
        <taxon>Aspergillaceae</taxon>
        <taxon>Aspergillus</taxon>
        <taxon>Aspergillus subgen. Circumdati</taxon>
    </lineage>
</organism>
<evidence type="ECO:0000256" key="6">
    <source>
        <dbReference type="ARBA" id="ARBA00023136"/>
    </source>
</evidence>
<dbReference type="Pfam" id="PF13641">
    <property type="entry name" value="Glyco_tranf_2_3"/>
    <property type="match status" value="1"/>
</dbReference>
<dbReference type="SUPFAM" id="SSF53448">
    <property type="entry name" value="Nucleotide-diphospho-sugar transferases"/>
    <property type="match status" value="1"/>
</dbReference>
<dbReference type="GO" id="GO:0016020">
    <property type="term" value="C:membrane"/>
    <property type="evidence" value="ECO:0007669"/>
    <property type="project" value="UniProtKB-SubCell"/>
</dbReference>
<feature type="transmembrane region" description="Helical" evidence="7">
    <location>
        <begin position="27"/>
        <end position="46"/>
    </location>
</feature>
<proteinExistence type="predicted"/>
<dbReference type="EMBL" id="KV878178">
    <property type="protein sequence ID" value="OJI89126.1"/>
    <property type="molecule type" value="Genomic_DNA"/>
</dbReference>
<evidence type="ECO:0000256" key="4">
    <source>
        <dbReference type="ARBA" id="ARBA00022692"/>
    </source>
</evidence>
<dbReference type="GO" id="GO:0016757">
    <property type="term" value="F:glycosyltransferase activity"/>
    <property type="evidence" value="ECO:0007669"/>
    <property type="project" value="UniProtKB-KW"/>
</dbReference>
<comment type="subcellular location">
    <subcellularLocation>
        <location evidence="1">Membrane</location>
        <topology evidence="1">Multi-pass membrane protein</topology>
    </subcellularLocation>
</comment>
<keyword evidence="3" id="KW-0808">Transferase</keyword>
<dbReference type="VEuPathDB" id="FungiDB:ASPTUDRAFT_133659"/>
<dbReference type="OMA" id="RNRWHIG"/>
<evidence type="ECO:0008006" key="10">
    <source>
        <dbReference type="Google" id="ProtNLM"/>
    </source>
</evidence>
<evidence type="ECO:0000256" key="3">
    <source>
        <dbReference type="ARBA" id="ARBA00022679"/>
    </source>
</evidence>
<accession>A0A1L9NIK9</accession>
<feature type="transmembrane region" description="Helical" evidence="7">
    <location>
        <begin position="398"/>
        <end position="420"/>
    </location>
</feature>